<gene>
    <name evidence="5" type="ORF">J2Z69_001770</name>
</gene>
<evidence type="ECO:0000256" key="3">
    <source>
        <dbReference type="ARBA" id="ARBA00023163"/>
    </source>
</evidence>
<dbReference type="InterPro" id="IPR036388">
    <property type="entry name" value="WH-like_DNA-bd_sf"/>
</dbReference>
<accession>A0ABS4JG97</accession>
<dbReference type="PANTHER" id="PTHR33164">
    <property type="entry name" value="TRANSCRIPTIONAL REGULATOR, MARR FAMILY"/>
    <property type="match status" value="1"/>
</dbReference>
<evidence type="ECO:0000313" key="5">
    <source>
        <dbReference type="EMBL" id="MBP2000739.1"/>
    </source>
</evidence>
<dbReference type="InterPro" id="IPR036390">
    <property type="entry name" value="WH_DNA-bd_sf"/>
</dbReference>
<dbReference type="Gene3D" id="1.10.10.10">
    <property type="entry name" value="Winged helix-like DNA-binding domain superfamily/Winged helix DNA-binding domain"/>
    <property type="match status" value="1"/>
</dbReference>
<dbReference type="Proteomes" id="UP001519288">
    <property type="component" value="Unassembled WGS sequence"/>
</dbReference>
<dbReference type="Pfam" id="PF01047">
    <property type="entry name" value="MarR"/>
    <property type="match status" value="1"/>
</dbReference>
<evidence type="ECO:0000313" key="6">
    <source>
        <dbReference type="Proteomes" id="UP001519288"/>
    </source>
</evidence>
<dbReference type="InterPro" id="IPR000835">
    <property type="entry name" value="HTH_MarR-typ"/>
</dbReference>
<comment type="caution">
    <text evidence="5">The sequence shown here is derived from an EMBL/GenBank/DDBJ whole genome shotgun (WGS) entry which is preliminary data.</text>
</comment>
<dbReference type="PROSITE" id="PS50995">
    <property type="entry name" value="HTH_MARR_2"/>
    <property type="match status" value="1"/>
</dbReference>
<feature type="domain" description="HTH marR-type" evidence="4">
    <location>
        <begin position="1"/>
        <end position="140"/>
    </location>
</feature>
<dbReference type="InterPro" id="IPR039422">
    <property type="entry name" value="MarR/SlyA-like"/>
</dbReference>
<reference evidence="5 6" key="1">
    <citation type="submission" date="2021-03" db="EMBL/GenBank/DDBJ databases">
        <title>Genomic Encyclopedia of Type Strains, Phase IV (KMG-IV): sequencing the most valuable type-strain genomes for metagenomic binning, comparative biology and taxonomic classification.</title>
        <authorList>
            <person name="Goeker M."/>
        </authorList>
    </citation>
    <scope>NUCLEOTIDE SEQUENCE [LARGE SCALE GENOMIC DNA]</scope>
    <source>
        <strain evidence="5 6">DSM 26806</strain>
    </source>
</reference>
<protein>
    <submittedName>
        <fullName evidence="5">MarR family 2-MHQ and catechol resistance regulon transcriptional repressor</fullName>
    </submittedName>
</protein>
<proteinExistence type="predicted"/>
<organism evidence="5 6">
    <name type="scientific">Paenibacillus shirakamiensis</name>
    <dbReference type="NCBI Taxonomy" id="1265935"/>
    <lineage>
        <taxon>Bacteria</taxon>
        <taxon>Bacillati</taxon>
        <taxon>Bacillota</taxon>
        <taxon>Bacilli</taxon>
        <taxon>Bacillales</taxon>
        <taxon>Paenibacillaceae</taxon>
        <taxon>Paenibacillus</taxon>
    </lineage>
</organism>
<keyword evidence="3" id="KW-0804">Transcription</keyword>
<dbReference type="EMBL" id="JAGGLD010000002">
    <property type="protein sequence ID" value="MBP2000739.1"/>
    <property type="molecule type" value="Genomic_DNA"/>
</dbReference>
<dbReference type="SMART" id="SM00347">
    <property type="entry name" value="HTH_MARR"/>
    <property type="match status" value="1"/>
</dbReference>
<keyword evidence="2" id="KW-0238">DNA-binding</keyword>
<sequence>MKSNRELSLKLMVVLAKSYKLIMDQAVKDMKKYGLSTSEFTVLELLYHKGRFPLQQIGDKILVTSGSITYNIDKLEKKGLLKRLPSPDDGRVTFAEITPEGKELFDRIFPEHAEVIENLMKGLAPEEKKTAISLIKKLGKSAKKEG</sequence>
<dbReference type="PRINTS" id="PR00598">
    <property type="entry name" value="HTHMARR"/>
</dbReference>
<dbReference type="InterPro" id="IPR023187">
    <property type="entry name" value="Tscrpt_reg_MarR-type_CS"/>
</dbReference>
<evidence type="ECO:0000256" key="2">
    <source>
        <dbReference type="ARBA" id="ARBA00023125"/>
    </source>
</evidence>
<name>A0ABS4JG97_9BACL</name>
<keyword evidence="1" id="KW-0805">Transcription regulation</keyword>
<dbReference type="PANTHER" id="PTHR33164:SF56">
    <property type="entry name" value="HTH-TYPE TRANSCRIPTIONAL REGULATOR MHQR"/>
    <property type="match status" value="1"/>
</dbReference>
<evidence type="ECO:0000256" key="1">
    <source>
        <dbReference type="ARBA" id="ARBA00023015"/>
    </source>
</evidence>
<keyword evidence="6" id="KW-1185">Reference proteome</keyword>
<evidence type="ECO:0000259" key="4">
    <source>
        <dbReference type="PROSITE" id="PS50995"/>
    </source>
</evidence>
<dbReference type="RefSeq" id="WP_209861176.1">
    <property type="nucleotide sequence ID" value="NZ_JAGGLD010000002.1"/>
</dbReference>
<dbReference type="PROSITE" id="PS01117">
    <property type="entry name" value="HTH_MARR_1"/>
    <property type="match status" value="1"/>
</dbReference>
<dbReference type="SUPFAM" id="SSF46785">
    <property type="entry name" value="Winged helix' DNA-binding domain"/>
    <property type="match status" value="1"/>
</dbReference>